<dbReference type="Gene3D" id="2.40.37.20">
    <property type="entry name" value="D-serine dehydratase-like domain"/>
    <property type="match status" value="1"/>
</dbReference>
<dbReference type="PANTHER" id="PTHR28004">
    <property type="entry name" value="ZGC:162816-RELATED"/>
    <property type="match status" value="1"/>
</dbReference>
<dbReference type="PANTHER" id="PTHR28004:SF2">
    <property type="entry name" value="D-SERINE DEHYDRATASE"/>
    <property type="match status" value="1"/>
</dbReference>
<dbReference type="GO" id="GO:0008784">
    <property type="term" value="F:alanine racemase activity"/>
    <property type="evidence" value="ECO:0007669"/>
    <property type="project" value="UniProtKB-EC"/>
</dbReference>
<keyword evidence="2" id="KW-0456">Lyase</keyword>
<proteinExistence type="inferred from homology"/>
<protein>
    <submittedName>
        <fullName evidence="4">Alanine racemase</fullName>
        <ecNumber evidence="4">5.1.1.1</ecNumber>
    </submittedName>
</protein>
<dbReference type="InterPro" id="IPR051466">
    <property type="entry name" value="D-amino_acid_metab_enzyme"/>
</dbReference>
<dbReference type="SMART" id="SM01119">
    <property type="entry name" value="D-ser_dehydrat"/>
    <property type="match status" value="1"/>
</dbReference>
<evidence type="ECO:0000256" key="1">
    <source>
        <dbReference type="ARBA" id="ARBA00005323"/>
    </source>
</evidence>
<comment type="similarity">
    <text evidence="1">Belongs to the DSD1 family.</text>
</comment>
<dbReference type="EC" id="5.1.1.1" evidence="4"/>
<feature type="domain" description="D-serine dehydratase-like" evidence="3">
    <location>
        <begin position="248"/>
        <end position="355"/>
    </location>
</feature>
<keyword evidence="5" id="KW-1185">Reference proteome</keyword>
<reference evidence="4" key="1">
    <citation type="submission" date="2022-10" db="EMBL/GenBank/DDBJ databases">
        <title>Gaoshiqiia sediminis gen. nov., sp. nov., isolated from coastal sediment.</title>
        <authorList>
            <person name="Yu W.X."/>
            <person name="Mu D.S."/>
            <person name="Du J.Z."/>
            <person name="Liang Y.Q."/>
        </authorList>
    </citation>
    <scope>NUCLEOTIDE SEQUENCE</scope>
    <source>
        <strain evidence="4">A06</strain>
    </source>
</reference>
<gene>
    <name evidence="4" type="ORF">N2K84_18005</name>
</gene>
<dbReference type="EMBL" id="JAPAAF010000044">
    <property type="protein sequence ID" value="MCW0484633.1"/>
    <property type="molecule type" value="Genomic_DNA"/>
</dbReference>
<comment type="caution">
    <text evidence="4">The sequence shown here is derived from an EMBL/GenBank/DDBJ whole genome shotgun (WGS) entry which is preliminary data.</text>
</comment>
<sequence>MEIVRPTLLLDKETCLRNIARMAEKAKAKNLDFCPHFKTHQSAIIGEWFREFGISAITVSSVQMAQYFARNGWTDITIALPVNILEIDQINQLASGINLNLLVENKESLVFLDKFIKFQAGIYIEIDTGYNRTGVAAHKTNLVDGLLEIVKNNKLLDFKGFLSHTGHTYQASSRHDIFNHHFDALLKMRSLKNRYKKDWPNLKLSLGDTPSASICDNFDGIDELRPGNFIFYDLMQYKLGTCKFEDIALRLVCPVIARHASRNEVIIYGGAIHTSKDSIINIDGKELYGQVIINQNGQKILLDERNYLHKLSQEHGIIKVTYKDFNSFKVGDLVEIVPVHSCLTANLMGSYLTSDGEYIPTIRQA</sequence>
<dbReference type="InterPro" id="IPR001608">
    <property type="entry name" value="Ala_racemase_N"/>
</dbReference>
<accession>A0AA41YBE7</accession>
<dbReference type="GO" id="GO:0008721">
    <property type="term" value="F:D-serine ammonia-lyase activity"/>
    <property type="evidence" value="ECO:0007669"/>
    <property type="project" value="TreeGrafter"/>
</dbReference>
<keyword evidence="4" id="KW-0413">Isomerase</keyword>
<dbReference type="InterPro" id="IPR029066">
    <property type="entry name" value="PLP-binding_barrel"/>
</dbReference>
<dbReference type="Pfam" id="PF14031">
    <property type="entry name" value="D-ser_dehydrat"/>
    <property type="match status" value="1"/>
</dbReference>
<dbReference type="InterPro" id="IPR042208">
    <property type="entry name" value="D-ser_dehydrat-like_sf"/>
</dbReference>
<dbReference type="Proteomes" id="UP001163821">
    <property type="component" value="Unassembled WGS sequence"/>
</dbReference>
<evidence type="ECO:0000313" key="5">
    <source>
        <dbReference type="Proteomes" id="UP001163821"/>
    </source>
</evidence>
<evidence type="ECO:0000313" key="4">
    <source>
        <dbReference type="EMBL" id="MCW0484633.1"/>
    </source>
</evidence>
<dbReference type="Pfam" id="PF01168">
    <property type="entry name" value="Ala_racemase_N"/>
    <property type="match status" value="1"/>
</dbReference>
<dbReference type="RefSeq" id="WP_282593225.1">
    <property type="nucleotide sequence ID" value="NZ_JAPAAF010000044.1"/>
</dbReference>
<organism evidence="4 5">
    <name type="scientific">Gaoshiqia sediminis</name>
    <dbReference type="NCBI Taxonomy" id="2986998"/>
    <lineage>
        <taxon>Bacteria</taxon>
        <taxon>Pseudomonadati</taxon>
        <taxon>Bacteroidota</taxon>
        <taxon>Bacteroidia</taxon>
        <taxon>Marinilabiliales</taxon>
        <taxon>Prolixibacteraceae</taxon>
        <taxon>Gaoshiqia</taxon>
    </lineage>
</organism>
<evidence type="ECO:0000256" key="2">
    <source>
        <dbReference type="ARBA" id="ARBA00023239"/>
    </source>
</evidence>
<dbReference type="InterPro" id="IPR026956">
    <property type="entry name" value="D-ser_dehydrat-like_dom"/>
</dbReference>
<evidence type="ECO:0000259" key="3">
    <source>
        <dbReference type="SMART" id="SM01119"/>
    </source>
</evidence>
<dbReference type="AlphaFoldDB" id="A0AA41YBE7"/>
<dbReference type="GO" id="GO:0036088">
    <property type="term" value="P:D-serine catabolic process"/>
    <property type="evidence" value="ECO:0007669"/>
    <property type="project" value="TreeGrafter"/>
</dbReference>
<dbReference type="Gene3D" id="3.20.20.10">
    <property type="entry name" value="Alanine racemase"/>
    <property type="match status" value="1"/>
</dbReference>
<name>A0AA41YBE7_9BACT</name>
<dbReference type="SUPFAM" id="SSF51419">
    <property type="entry name" value="PLP-binding barrel"/>
    <property type="match status" value="1"/>
</dbReference>